<protein>
    <recommendedName>
        <fullName evidence="3">Phage virion morphogenesis protein</fullName>
    </recommendedName>
</protein>
<comment type="caution">
    <text evidence="1">The sequence shown here is derived from an EMBL/GenBank/DDBJ whole genome shotgun (WGS) entry which is preliminary data.</text>
</comment>
<dbReference type="EMBL" id="DNWC01000171">
    <property type="protein sequence ID" value="HBJ10087.1"/>
    <property type="molecule type" value="Genomic_DNA"/>
</dbReference>
<dbReference type="InterPro" id="IPR006522">
    <property type="entry name" value="Phage_virion_morphogenesis"/>
</dbReference>
<gene>
    <name evidence="1" type="ORF">DDY73_13900</name>
</gene>
<proteinExistence type="predicted"/>
<reference evidence="1 2" key="1">
    <citation type="journal article" date="2018" name="Nat. Biotechnol.">
        <title>A standardized bacterial taxonomy based on genome phylogeny substantially revises the tree of life.</title>
        <authorList>
            <person name="Parks D.H."/>
            <person name="Chuvochina M."/>
            <person name="Waite D.W."/>
            <person name="Rinke C."/>
            <person name="Skarshewski A."/>
            <person name="Chaumeil P.A."/>
            <person name="Hugenholtz P."/>
        </authorList>
    </citation>
    <scope>NUCLEOTIDE SEQUENCE [LARGE SCALE GENOMIC DNA]</scope>
    <source>
        <strain evidence="1">UBA11482</strain>
    </source>
</reference>
<dbReference type="Proteomes" id="UP000262954">
    <property type="component" value="Unassembled WGS sequence"/>
</dbReference>
<accession>A0A354M6E8</accession>
<dbReference type="AlphaFoldDB" id="A0A354M6E8"/>
<name>A0A354M6E8_9BACT</name>
<evidence type="ECO:0000313" key="1">
    <source>
        <dbReference type="EMBL" id="HBJ10087.1"/>
    </source>
</evidence>
<organism evidence="1 2">
    <name type="scientific">Coprobacter fastidiosus</name>
    <dbReference type="NCBI Taxonomy" id="1099853"/>
    <lineage>
        <taxon>Bacteria</taxon>
        <taxon>Pseudomonadati</taxon>
        <taxon>Bacteroidota</taxon>
        <taxon>Bacteroidia</taxon>
        <taxon>Bacteroidales</taxon>
        <taxon>Barnesiellaceae</taxon>
        <taxon>Coprobacter</taxon>
    </lineage>
</organism>
<evidence type="ECO:0008006" key="3">
    <source>
        <dbReference type="Google" id="ProtNLM"/>
    </source>
</evidence>
<sequence length="184" mass="21773">MDDLKLFDNIGKVLDHLPVKCAAIAVNFTKERFRTQNWLDKTPEPWKPRKRRTGRKSDNRAILTKSGRLRRSIRRTGIGSNYFEIGTDVEYAKIHNDGGNIDNIQNIKSHSRCEHTRKAYARKDGKKIKQQRIKKYTVKAYKRHIRYTMPKRQFIGQSDALNKRMFDFIRQDFISAIKKHIKVK</sequence>
<dbReference type="Pfam" id="PF05069">
    <property type="entry name" value="Phage_tail_S"/>
    <property type="match status" value="1"/>
</dbReference>
<evidence type="ECO:0000313" key="2">
    <source>
        <dbReference type="Proteomes" id="UP000262954"/>
    </source>
</evidence>